<dbReference type="EMBL" id="JACHLI010000001">
    <property type="protein sequence ID" value="MBB4861683.1"/>
    <property type="molecule type" value="Genomic_DNA"/>
</dbReference>
<evidence type="ECO:0000313" key="1">
    <source>
        <dbReference type="EMBL" id="MBB4861683.1"/>
    </source>
</evidence>
<dbReference type="Proteomes" id="UP000566995">
    <property type="component" value="Unassembled WGS sequence"/>
</dbReference>
<name>A0A7W7NYF6_PSENT</name>
<organism evidence="1 2">
    <name type="scientific">Pseudomonas nitroreducens</name>
    <dbReference type="NCBI Taxonomy" id="46680"/>
    <lineage>
        <taxon>Bacteria</taxon>
        <taxon>Pseudomonadati</taxon>
        <taxon>Pseudomonadota</taxon>
        <taxon>Gammaproteobacteria</taxon>
        <taxon>Pseudomonadales</taxon>
        <taxon>Pseudomonadaceae</taxon>
        <taxon>Pseudomonas</taxon>
    </lineage>
</organism>
<protein>
    <submittedName>
        <fullName evidence="1">Uncharacterized protein</fullName>
    </submittedName>
</protein>
<gene>
    <name evidence="1" type="ORF">HNP46_000494</name>
</gene>
<sequence length="540" mass="59394">MSSLPSSPQIMAFNDVLYRAYGNELSGPAFSNRLQARWEELAEGERPGAVERAFEVAAASLNAALLERAIEWAGVEASRERLSDLGLLMEIRDNVFADGDAAPIFIQALQRAANLYGYAFEQDSMEAALRPMTRVKEGDIPFERGLKDAKTSLLLAKQFVSEGVFTDTSVGTKFIQRLPKVNTITLDNRPQMAEALALVKSYLRFDKGRCRQILEEIGTETALADSVKGLLEESGYREYVANGLSRDGLHSFAAAMTFNPLEVLRFINGLSGAAFDRACTDDLLELVLQDDWISAEKNFDRLGDKALVAEFQAFVQRLLDNPIYRKRLKDHVKCPESIHGPWLLLYRFAKPYFTAPLPSASSMSNTGIDSLTKLFLADAGTRYFADLDGEVMAIIRDRLRALAAAKCFGLEKGGLLPAGWPSTDTDCVADRERLLDLFALQIQVEIGILETLTATGSLSQEDMEHIPVYLTHGDVAETLANYHAFSLVAARVPADVHELVCRSTPERLAGSIRVGLVDGSEISSVPEAAQTRLLAAELDM</sequence>
<dbReference type="AlphaFoldDB" id="A0A7W7NYF6"/>
<accession>A0A7W7NYF6</accession>
<dbReference type="RefSeq" id="WP_184585933.1">
    <property type="nucleotide sequence ID" value="NZ_JACHLI010000001.1"/>
</dbReference>
<evidence type="ECO:0000313" key="2">
    <source>
        <dbReference type="Proteomes" id="UP000566995"/>
    </source>
</evidence>
<comment type="caution">
    <text evidence="1">The sequence shown here is derived from an EMBL/GenBank/DDBJ whole genome shotgun (WGS) entry which is preliminary data.</text>
</comment>
<reference evidence="1 2" key="1">
    <citation type="submission" date="2020-08" db="EMBL/GenBank/DDBJ databases">
        <title>Functional genomics of gut bacteria from endangered species of beetles.</title>
        <authorList>
            <person name="Carlos-Shanley C."/>
        </authorList>
    </citation>
    <scope>NUCLEOTIDE SEQUENCE [LARGE SCALE GENOMIC DNA]</scope>
    <source>
        <strain evidence="1 2">S00179</strain>
    </source>
</reference>
<proteinExistence type="predicted"/>